<dbReference type="EMBL" id="BSYO01000013">
    <property type="protein sequence ID" value="GMH14072.1"/>
    <property type="molecule type" value="Genomic_DNA"/>
</dbReference>
<organism evidence="1 2">
    <name type="scientific">Nepenthes gracilis</name>
    <name type="common">Slender pitcher plant</name>
    <dbReference type="NCBI Taxonomy" id="150966"/>
    <lineage>
        <taxon>Eukaryota</taxon>
        <taxon>Viridiplantae</taxon>
        <taxon>Streptophyta</taxon>
        <taxon>Embryophyta</taxon>
        <taxon>Tracheophyta</taxon>
        <taxon>Spermatophyta</taxon>
        <taxon>Magnoliopsida</taxon>
        <taxon>eudicotyledons</taxon>
        <taxon>Gunneridae</taxon>
        <taxon>Pentapetalae</taxon>
        <taxon>Caryophyllales</taxon>
        <taxon>Nepenthaceae</taxon>
        <taxon>Nepenthes</taxon>
    </lineage>
</organism>
<keyword evidence="2" id="KW-1185">Reference proteome</keyword>
<dbReference type="Proteomes" id="UP001279734">
    <property type="component" value="Unassembled WGS sequence"/>
</dbReference>
<protein>
    <submittedName>
        <fullName evidence="1">Uncharacterized protein</fullName>
    </submittedName>
</protein>
<comment type="caution">
    <text evidence="1">The sequence shown here is derived from an EMBL/GenBank/DDBJ whole genome shotgun (WGS) entry which is preliminary data.</text>
</comment>
<reference evidence="1" key="1">
    <citation type="submission" date="2023-05" db="EMBL/GenBank/DDBJ databases">
        <title>Nepenthes gracilis genome sequencing.</title>
        <authorList>
            <person name="Fukushima K."/>
        </authorList>
    </citation>
    <scope>NUCLEOTIDE SEQUENCE</scope>
    <source>
        <strain evidence="1">SING2019-196</strain>
    </source>
</reference>
<dbReference type="AlphaFoldDB" id="A0AAD3SP36"/>
<name>A0AAD3SP36_NEPGR</name>
<proteinExistence type="predicted"/>
<evidence type="ECO:0000313" key="1">
    <source>
        <dbReference type="EMBL" id="GMH14072.1"/>
    </source>
</evidence>
<gene>
    <name evidence="1" type="ORF">Nepgr_015913</name>
</gene>
<accession>A0AAD3SP36</accession>
<sequence length="102" mass="10680">MGGVGVEPSFSGDLVAPVELALEATRLEDPVAEFFAELELAVVEVVEAGGVIAELAQEAVASSFSIVLPEEFAGEAVVERVQEVDLLDSRNVGPSRQLELIG</sequence>
<evidence type="ECO:0000313" key="2">
    <source>
        <dbReference type="Proteomes" id="UP001279734"/>
    </source>
</evidence>